<reference evidence="2 3" key="1">
    <citation type="submission" date="2020-12" db="EMBL/GenBank/DDBJ databases">
        <title>Oil enriched cultivation method for isolating marine PHA-producing bacteria.</title>
        <authorList>
            <person name="Zheng W."/>
            <person name="Yu S."/>
            <person name="Huang Y."/>
        </authorList>
    </citation>
    <scope>NUCLEOTIDE SEQUENCE [LARGE SCALE GENOMIC DNA]</scope>
    <source>
        <strain evidence="2 3">SN0-2</strain>
    </source>
</reference>
<dbReference type="Proteomes" id="UP000664293">
    <property type="component" value="Unassembled WGS sequence"/>
</dbReference>
<organism evidence="2 3">
    <name type="scientific">Microbulbifer salipaludis</name>
    <dbReference type="NCBI Taxonomy" id="187980"/>
    <lineage>
        <taxon>Bacteria</taxon>
        <taxon>Pseudomonadati</taxon>
        <taxon>Pseudomonadota</taxon>
        <taxon>Gammaproteobacteria</taxon>
        <taxon>Cellvibrionales</taxon>
        <taxon>Microbulbiferaceae</taxon>
        <taxon>Microbulbifer</taxon>
    </lineage>
</organism>
<proteinExistence type="predicted"/>
<feature type="domain" description="DUF6314" evidence="1">
    <location>
        <begin position="43"/>
        <end position="158"/>
    </location>
</feature>
<dbReference type="Pfam" id="PF19834">
    <property type="entry name" value="DUF6314"/>
    <property type="match status" value="1"/>
</dbReference>
<protein>
    <recommendedName>
        <fullName evidence="1">DUF6314 domain-containing protein</fullName>
    </recommendedName>
</protein>
<evidence type="ECO:0000313" key="3">
    <source>
        <dbReference type="Proteomes" id="UP000664293"/>
    </source>
</evidence>
<evidence type="ECO:0000259" key="1">
    <source>
        <dbReference type="Pfam" id="PF19834"/>
    </source>
</evidence>
<name>A0ABS3E4T3_9GAMM</name>
<dbReference type="RefSeq" id="WP_206999544.1">
    <property type="nucleotide sequence ID" value="NZ_JAEKJR010000001.1"/>
</dbReference>
<keyword evidence="3" id="KW-1185">Reference proteome</keyword>
<gene>
    <name evidence="2" type="ORF">JF535_04575</name>
</gene>
<accession>A0ABS3E4T3</accession>
<sequence length="159" mass="18246">MFPLNSLVDYKALSALAQLVERLQKVRAFSFTASNGPGSKTNWRGHGRGDVTVTSCGAHTLFAERAEFSDADGHKIDLQNTYRWTRCPAFVRLEHLRRAQPVLLFNLAPVTEHGFRHQAPHLCGEDTYTADLILHADEIELIWQIHGPRKNERLHYHYW</sequence>
<dbReference type="EMBL" id="JAEKJR010000001">
    <property type="protein sequence ID" value="MBN8430124.1"/>
    <property type="molecule type" value="Genomic_DNA"/>
</dbReference>
<evidence type="ECO:0000313" key="2">
    <source>
        <dbReference type="EMBL" id="MBN8430124.1"/>
    </source>
</evidence>
<comment type="caution">
    <text evidence="2">The sequence shown here is derived from an EMBL/GenBank/DDBJ whole genome shotgun (WGS) entry which is preliminary data.</text>
</comment>
<dbReference type="InterPro" id="IPR045632">
    <property type="entry name" value="DUF6314"/>
</dbReference>